<sequence>MDKMSNIEDETGSKIISTDEILDKVLPYKQERTETDQISNNQNKSYTIISLDEATGHMSQVQMNCQSGENIDTKLHYNNVFPNLESGTSTLYISRKGTLNQEFVHCILAGKGKILIAGYFNSRVSTYSADFTLHADKNDYLLHLFPDSYKSDYEMTRRSKDKLFNSQGRHLLDLCAAVQSQNIKWLVYRRHFG</sequence>
<gene>
    <name evidence="1" type="ORF">MCOR_37666</name>
</gene>
<dbReference type="AlphaFoldDB" id="A0A6J8D816"/>
<protein>
    <submittedName>
        <fullName evidence="1">Uncharacterized protein</fullName>
    </submittedName>
</protein>
<evidence type="ECO:0000313" key="2">
    <source>
        <dbReference type="Proteomes" id="UP000507470"/>
    </source>
</evidence>
<evidence type="ECO:0000313" key="1">
    <source>
        <dbReference type="EMBL" id="CAC5403801.1"/>
    </source>
</evidence>
<dbReference type="Proteomes" id="UP000507470">
    <property type="component" value="Unassembled WGS sequence"/>
</dbReference>
<dbReference type="EMBL" id="CACVKT020006850">
    <property type="protein sequence ID" value="CAC5403801.1"/>
    <property type="molecule type" value="Genomic_DNA"/>
</dbReference>
<reference evidence="1 2" key="1">
    <citation type="submission" date="2020-06" db="EMBL/GenBank/DDBJ databases">
        <authorList>
            <person name="Li R."/>
            <person name="Bekaert M."/>
        </authorList>
    </citation>
    <scope>NUCLEOTIDE SEQUENCE [LARGE SCALE GENOMIC DNA]</scope>
    <source>
        <strain evidence="2">wild</strain>
    </source>
</reference>
<organism evidence="1 2">
    <name type="scientific">Mytilus coruscus</name>
    <name type="common">Sea mussel</name>
    <dbReference type="NCBI Taxonomy" id="42192"/>
    <lineage>
        <taxon>Eukaryota</taxon>
        <taxon>Metazoa</taxon>
        <taxon>Spiralia</taxon>
        <taxon>Lophotrochozoa</taxon>
        <taxon>Mollusca</taxon>
        <taxon>Bivalvia</taxon>
        <taxon>Autobranchia</taxon>
        <taxon>Pteriomorphia</taxon>
        <taxon>Mytilida</taxon>
        <taxon>Mytiloidea</taxon>
        <taxon>Mytilidae</taxon>
        <taxon>Mytilinae</taxon>
        <taxon>Mytilus</taxon>
    </lineage>
</organism>
<accession>A0A6J8D816</accession>
<name>A0A6J8D816_MYTCO</name>
<keyword evidence="2" id="KW-1185">Reference proteome</keyword>
<proteinExistence type="predicted"/>